<feature type="non-terminal residue" evidence="1">
    <location>
        <position position="1"/>
    </location>
</feature>
<dbReference type="AlphaFoldDB" id="A0A8J2SZ49"/>
<name>A0A8J2SZ49_9STRA</name>
<sequence length="98" mass="10383">HRTAILRHAILHVAEDAPGPGPRRRTFAAPPLAPLDLGLQRTHGRLEGLDVGLGHASHVDLAARGHVLDAGARRRPEVHGFSVRRAARRARLGAGAGP</sequence>
<evidence type="ECO:0000313" key="2">
    <source>
        <dbReference type="Proteomes" id="UP000789595"/>
    </source>
</evidence>
<dbReference type="Proteomes" id="UP000789595">
    <property type="component" value="Unassembled WGS sequence"/>
</dbReference>
<keyword evidence="2" id="KW-1185">Reference proteome</keyword>
<accession>A0A8J2SZ49</accession>
<proteinExistence type="predicted"/>
<dbReference type="EMBL" id="CAKKNE010000006">
    <property type="protein sequence ID" value="CAH0380327.1"/>
    <property type="molecule type" value="Genomic_DNA"/>
</dbReference>
<reference evidence="1" key="1">
    <citation type="submission" date="2021-11" db="EMBL/GenBank/DDBJ databases">
        <authorList>
            <consortium name="Genoscope - CEA"/>
            <person name="William W."/>
        </authorList>
    </citation>
    <scope>NUCLEOTIDE SEQUENCE</scope>
</reference>
<organism evidence="1 2">
    <name type="scientific">Pelagomonas calceolata</name>
    <dbReference type="NCBI Taxonomy" id="35677"/>
    <lineage>
        <taxon>Eukaryota</taxon>
        <taxon>Sar</taxon>
        <taxon>Stramenopiles</taxon>
        <taxon>Ochrophyta</taxon>
        <taxon>Pelagophyceae</taxon>
        <taxon>Pelagomonadales</taxon>
        <taxon>Pelagomonadaceae</taxon>
        <taxon>Pelagomonas</taxon>
    </lineage>
</organism>
<comment type="caution">
    <text evidence="1">The sequence shown here is derived from an EMBL/GenBank/DDBJ whole genome shotgun (WGS) entry which is preliminary data.</text>
</comment>
<protein>
    <submittedName>
        <fullName evidence="1">Uncharacterized protein</fullName>
    </submittedName>
</protein>
<evidence type="ECO:0000313" key="1">
    <source>
        <dbReference type="EMBL" id="CAH0380327.1"/>
    </source>
</evidence>
<gene>
    <name evidence="1" type="ORF">PECAL_6P19730</name>
</gene>
<feature type="non-terminal residue" evidence="1">
    <location>
        <position position="98"/>
    </location>
</feature>